<evidence type="ECO:0000313" key="1">
    <source>
        <dbReference type="EMBL" id="KAJ1139083.1"/>
    </source>
</evidence>
<sequence length="115" mass="11799">MLLTACKYDVAACNEWEDPWGRGHLRAKRLPSVLWQLRPLPPLAPRLAGHQCCHKPAREGGGAQQVAGGGAGSGELILLLQPAGDCHLIAAPNVSGCGDRTLPAGGLGGGGDTCL</sequence>
<gene>
    <name evidence="1" type="ORF">NDU88_005460</name>
</gene>
<comment type="caution">
    <text evidence="1">The sequence shown here is derived from an EMBL/GenBank/DDBJ whole genome shotgun (WGS) entry which is preliminary data.</text>
</comment>
<accession>A0AAV7QKQ8</accession>
<dbReference type="EMBL" id="JANPWB010000010">
    <property type="protein sequence ID" value="KAJ1139083.1"/>
    <property type="molecule type" value="Genomic_DNA"/>
</dbReference>
<reference evidence="1" key="1">
    <citation type="journal article" date="2022" name="bioRxiv">
        <title>Sequencing and chromosome-scale assembly of the giantPleurodeles waltlgenome.</title>
        <authorList>
            <person name="Brown T."/>
            <person name="Elewa A."/>
            <person name="Iarovenko S."/>
            <person name="Subramanian E."/>
            <person name="Araus A.J."/>
            <person name="Petzold A."/>
            <person name="Susuki M."/>
            <person name="Suzuki K.-i.T."/>
            <person name="Hayashi T."/>
            <person name="Toyoda A."/>
            <person name="Oliveira C."/>
            <person name="Osipova E."/>
            <person name="Leigh N.D."/>
            <person name="Simon A."/>
            <person name="Yun M.H."/>
        </authorList>
    </citation>
    <scope>NUCLEOTIDE SEQUENCE</scope>
    <source>
        <strain evidence="1">20211129_DDA</strain>
        <tissue evidence="1">Liver</tissue>
    </source>
</reference>
<proteinExistence type="predicted"/>
<keyword evidence="2" id="KW-1185">Reference proteome</keyword>
<name>A0AAV7QKQ8_PLEWA</name>
<dbReference type="Proteomes" id="UP001066276">
    <property type="component" value="Chromosome 6"/>
</dbReference>
<organism evidence="1 2">
    <name type="scientific">Pleurodeles waltl</name>
    <name type="common">Iberian ribbed newt</name>
    <dbReference type="NCBI Taxonomy" id="8319"/>
    <lineage>
        <taxon>Eukaryota</taxon>
        <taxon>Metazoa</taxon>
        <taxon>Chordata</taxon>
        <taxon>Craniata</taxon>
        <taxon>Vertebrata</taxon>
        <taxon>Euteleostomi</taxon>
        <taxon>Amphibia</taxon>
        <taxon>Batrachia</taxon>
        <taxon>Caudata</taxon>
        <taxon>Salamandroidea</taxon>
        <taxon>Salamandridae</taxon>
        <taxon>Pleurodelinae</taxon>
        <taxon>Pleurodeles</taxon>
    </lineage>
</organism>
<dbReference type="AlphaFoldDB" id="A0AAV7QKQ8"/>
<protein>
    <submittedName>
        <fullName evidence="1">Uncharacterized protein</fullName>
    </submittedName>
</protein>
<evidence type="ECO:0000313" key="2">
    <source>
        <dbReference type="Proteomes" id="UP001066276"/>
    </source>
</evidence>